<dbReference type="Proteomes" id="UP001054945">
    <property type="component" value="Unassembled WGS sequence"/>
</dbReference>
<protein>
    <submittedName>
        <fullName evidence="1">Uncharacterized protein</fullName>
    </submittedName>
</protein>
<name>A0AAV4Q2X6_CAEEX</name>
<proteinExistence type="predicted"/>
<dbReference type="AlphaFoldDB" id="A0AAV4Q2X6"/>
<keyword evidence="2" id="KW-1185">Reference proteome</keyword>
<organism evidence="1 2">
    <name type="scientific">Caerostris extrusa</name>
    <name type="common">Bark spider</name>
    <name type="synonym">Caerostris bankana</name>
    <dbReference type="NCBI Taxonomy" id="172846"/>
    <lineage>
        <taxon>Eukaryota</taxon>
        <taxon>Metazoa</taxon>
        <taxon>Ecdysozoa</taxon>
        <taxon>Arthropoda</taxon>
        <taxon>Chelicerata</taxon>
        <taxon>Arachnida</taxon>
        <taxon>Araneae</taxon>
        <taxon>Araneomorphae</taxon>
        <taxon>Entelegynae</taxon>
        <taxon>Araneoidea</taxon>
        <taxon>Araneidae</taxon>
        <taxon>Caerostris</taxon>
    </lineage>
</organism>
<gene>
    <name evidence="1" type="ORF">CEXT_761181</name>
</gene>
<evidence type="ECO:0000313" key="1">
    <source>
        <dbReference type="EMBL" id="GIY02552.1"/>
    </source>
</evidence>
<sequence>MRSFSGGFRISKHCISRQPRVKLFRLADANHSIWASTRFEALHHHRLACGVSVGFLKKENAILQQHKTVTILRTRTILVS</sequence>
<dbReference type="EMBL" id="BPLR01005456">
    <property type="protein sequence ID" value="GIY02552.1"/>
    <property type="molecule type" value="Genomic_DNA"/>
</dbReference>
<evidence type="ECO:0000313" key="2">
    <source>
        <dbReference type="Proteomes" id="UP001054945"/>
    </source>
</evidence>
<reference evidence="1 2" key="1">
    <citation type="submission" date="2021-06" db="EMBL/GenBank/DDBJ databases">
        <title>Caerostris extrusa draft genome.</title>
        <authorList>
            <person name="Kono N."/>
            <person name="Arakawa K."/>
        </authorList>
    </citation>
    <scope>NUCLEOTIDE SEQUENCE [LARGE SCALE GENOMIC DNA]</scope>
</reference>
<comment type="caution">
    <text evidence="1">The sequence shown here is derived from an EMBL/GenBank/DDBJ whole genome shotgun (WGS) entry which is preliminary data.</text>
</comment>
<accession>A0AAV4Q2X6</accession>